<keyword evidence="2" id="KW-1185">Reference proteome</keyword>
<dbReference type="Proteomes" id="UP000789702">
    <property type="component" value="Unassembled WGS sequence"/>
</dbReference>
<accession>A0ACA9R5X1</accession>
<reference evidence="1" key="1">
    <citation type="submission" date="2021-06" db="EMBL/GenBank/DDBJ databases">
        <authorList>
            <person name="Kallberg Y."/>
            <person name="Tangrot J."/>
            <person name="Rosling A."/>
        </authorList>
    </citation>
    <scope>NUCLEOTIDE SEQUENCE</scope>
    <source>
        <strain evidence="1">IL203A</strain>
    </source>
</reference>
<dbReference type="EMBL" id="CAJVPU010061214">
    <property type="protein sequence ID" value="CAG8778242.1"/>
    <property type="molecule type" value="Genomic_DNA"/>
</dbReference>
<name>A0ACA9R5X1_9GLOM</name>
<feature type="non-terminal residue" evidence="1">
    <location>
        <position position="63"/>
    </location>
</feature>
<protein>
    <submittedName>
        <fullName evidence="1">16805_t:CDS:1</fullName>
    </submittedName>
</protein>
<proteinExistence type="predicted"/>
<evidence type="ECO:0000313" key="1">
    <source>
        <dbReference type="EMBL" id="CAG8778242.1"/>
    </source>
</evidence>
<organism evidence="1 2">
    <name type="scientific">Dentiscutata heterogama</name>
    <dbReference type="NCBI Taxonomy" id="1316150"/>
    <lineage>
        <taxon>Eukaryota</taxon>
        <taxon>Fungi</taxon>
        <taxon>Fungi incertae sedis</taxon>
        <taxon>Mucoromycota</taxon>
        <taxon>Glomeromycotina</taxon>
        <taxon>Glomeromycetes</taxon>
        <taxon>Diversisporales</taxon>
        <taxon>Gigasporaceae</taxon>
        <taxon>Dentiscutata</taxon>
    </lineage>
</organism>
<comment type="caution">
    <text evidence="1">The sequence shown here is derived from an EMBL/GenBank/DDBJ whole genome shotgun (WGS) entry which is preliminary data.</text>
</comment>
<sequence length="63" mass="7260">TRPSKVQEKPQNCKTPQEVIQKKPWCSYCNIKGHTVSTCPAVRKLDERCTMILRTLTSEQIEV</sequence>
<gene>
    <name evidence="1" type="ORF">DHETER_LOCUS16252</name>
</gene>
<evidence type="ECO:0000313" key="2">
    <source>
        <dbReference type="Proteomes" id="UP000789702"/>
    </source>
</evidence>
<feature type="non-terminal residue" evidence="1">
    <location>
        <position position="1"/>
    </location>
</feature>